<organism evidence="1 2">
    <name type="scientific">Ewingella americana (strain ATCC 33852 / DSM 4580 / CCUG 14506 / JCM 5911 / LMG 7869 / NCTC 12157 / CDC 1468-78)</name>
    <dbReference type="NCBI Taxonomy" id="910964"/>
    <lineage>
        <taxon>Bacteria</taxon>
        <taxon>Pseudomonadati</taxon>
        <taxon>Pseudomonadota</taxon>
        <taxon>Gammaproteobacteria</taxon>
        <taxon>Enterobacterales</taxon>
        <taxon>Yersiniaceae</taxon>
        <taxon>Ewingella</taxon>
    </lineage>
</organism>
<protein>
    <submittedName>
        <fullName evidence="1">Uncharacterized protein</fullName>
    </submittedName>
</protein>
<accession>A0A085GD89</accession>
<dbReference type="STRING" id="910964.GEAM_1667"/>
<sequence>MEKEMRPESLSVNGEKDNENDDFLVLSRLFSLPELNYIDIARKEKIPQVLTRWPLLAELSQSAQNNSDQPSTPNQG</sequence>
<name>A0A085GD89_EWIA3</name>
<reference evidence="1 2" key="1">
    <citation type="submission" date="2014-05" db="EMBL/GenBank/DDBJ databases">
        <title>ATOL: Assembling a taxonomically balanced genome-scale reconstruction of the evolutionary history of the Enterobacteriaceae.</title>
        <authorList>
            <person name="Plunkett G.III."/>
            <person name="Neeno-Eckwall E.C."/>
            <person name="Glasner J.D."/>
            <person name="Perna N.T."/>
        </authorList>
    </citation>
    <scope>NUCLEOTIDE SEQUENCE [LARGE SCALE GENOMIC DNA]</scope>
    <source>
        <strain evidence="1 2">ATCC 33852</strain>
    </source>
</reference>
<dbReference type="AlphaFoldDB" id="A0A085GD89"/>
<keyword evidence="2" id="KW-1185">Reference proteome</keyword>
<comment type="caution">
    <text evidence="1">The sequence shown here is derived from an EMBL/GenBank/DDBJ whole genome shotgun (WGS) entry which is preliminary data.</text>
</comment>
<gene>
    <name evidence="1" type="ORF">GEAM_1667</name>
</gene>
<evidence type="ECO:0000313" key="2">
    <source>
        <dbReference type="Proteomes" id="UP000028640"/>
    </source>
</evidence>
<dbReference type="EMBL" id="JMPJ01000047">
    <property type="protein sequence ID" value="KFC81684.1"/>
    <property type="molecule type" value="Genomic_DNA"/>
</dbReference>
<dbReference type="InterPro" id="IPR024487">
    <property type="entry name" value="CBP_BcsR"/>
</dbReference>
<proteinExistence type="predicted"/>
<evidence type="ECO:0000313" key="1">
    <source>
        <dbReference type="EMBL" id="KFC81684.1"/>
    </source>
</evidence>
<dbReference type="NCBIfam" id="NF040717">
    <property type="entry name" value="BcsR_only"/>
    <property type="match status" value="1"/>
</dbReference>
<dbReference type="Pfam" id="PF10945">
    <property type="entry name" value="CBP_BcsR"/>
    <property type="match status" value="1"/>
</dbReference>
<dbReference type="Proteomes" id="UP000028640">
    <property type="component" value="Unassembled WGS sequence"/>
</dbReference>